<protein>
    <submittedName>
        <fullName evidence="6">Response regulator receiver modulated diguanylate cyclase/phosphodiesterase</fullName>
    </submittedName>
</protein>
<evidence type="ECO:0000259" key="3">
    <source>
        <dbReference type="PROSITE" id="PS50110"/>
    </source>
</evidence>
<dbReference type="GO" id="GO:0071111">
    <property type="term" value="F:cyclic-guanylate-specific phosphodiesterase activity"/>
    <property type="evidence" value="ECO:0007669"/>
    <property type="project" value="UniProtKB-EC"/>
</dbReference>
<dbReference type="SUPFAM" id="SSF55073">
    <property type="entry name" value="Nucleotide cyclase"/>
    <property type="match status" value="1"/>
</dbReference>
<dbReference type="PROSITE" id="PS50110">
    <property type="entry name" value="RESPONSE_REGULATORY"/>
    <property type="match status" value="1"/>
</dbReference>
<dbReference type="GO" id="GO:0071732">
    <property type="term" value="P:cellular response to nitric oxide"/>
    <property type="evidence" value="ECO:0007669"/>
    <property type="project" value="UniProtKB-ARBA"/>
</dbReference>
<dbReference type="PANTHER" id="PTHR44757">
    <property type="entry name" value="DIGUANYLATE CYCLASE DGCP"/>
    <property type="match status" value="1"/>
</dbReference>
<dbReference type="PROSITE" id="PS50887">
    <property type="entry name" value="GGDEF"/>
    <property type="match status" value="1"/>
</dbReference>
<dbReference type="InterPro" id="IPR029787">
    <property type="entry name" value="Nucleotide_cyclase"/>
</dbReference>
<dbReference type="CDD" id="cd17574">
    <property type="entry name" value="REC_OmpR"/>
    <property type="match status" value="1"/>
</dbReference>
<dbReference type="InterPro" id="IPR001633">
    <property type="entry name" value="EAL_dom"/>
</dbReference>
<dbReference type="NCBIfam" id="TIGR00254">
    <property type="entry name" value="GGDEF"/>
    <property type="match status" value="1"/>
</dbReference>
<dbReference type="InterPro" id="IPR043128">
    <property type="entry name" value="Rev_trsase/Diguanyl_cyclase"/>
</dbReference>
<evidence type="ECO:0000259" key="5">
    <source>
        <dbReference type="PROSITE" id="PS50887"/>
    </source>
</evidence>
<dbReference type="InterPro" id="IPR001789">
    <property type="entry name" value="Sig_transdc_resp-reg_receiver"/>
</dbReference>
<dbReference type="Pfam" id="PF00990">
    <property type="entry name" value="GGDEF"/>
    <property type="match status" value="1"/>
</dbReference>
<reference evidence="6 7" key="1">
    <citation type="submission" date="2016-10" db="EMBL/GenBank/DDBJ databases">
        <authorList>
            <person name="de Groot N.N."/>
        </authorList>
    </citation>
    <scope>NUCLEOTIDE SEQUENCE [LARGE SCALE GENOMIC DNA]</scope>
    <source>
        <strain evidence="6">1</strain>
    </source>
</reference>
<organism evidence="6 7">
    <name type="scientific">Nitrosomonas mobilis</name>
    <dbReference type="NCBI Taxonomy" id="51642"/>
    <lineage>
        <taxon>Bacteria</taxon>
        <taxon>Pseudomonadati</taxon>
        <taxon>Pseudomonadota</taxon>
        <taxon>Betaproteobacteria</taxon>
        <taxon>Nitrosomonadales</taxon>
        <taxon>Nitrosomonadaceae</taxon>
        <taxon>Nitrosomonas</taxon>
    </lineage>
</organism>
<gene>
    <name evidence="6" type="ORF">NSMM_280020</name>
</gene>
<dbReference type="InterPro" id="IPR035919">
    <property type="entry name" value="EAL_sf"/>
</dbReference>
<dbReference type="PANTHER" id="PTHR44757:SF2">
    <property type="entry name" value="BIOFILM ARCHITECTURE MAINTENANCE PROTEIN MBAA"/>
    <property type="match status" value="1"/>
</dbReference>
<dbReference type="STRING" id="51642.NSMM_280020"/>
<evidence type="ECO:0000259" key="4">
    <source>
        <dbReference type="PROSITE" id="PS50883"/>
    </source>
</evidence>
<dbReference type="PROSITE" id="PS50883">
    <property type="entry name" value="EAL"/>
    <property type="match status" value="1"/>
</dbReference>
<feature type="modified residue" description="4-aspartylphosphate" evidence="2">
    <location>
        <position position="56"/>
    </location>
</feature>
<name>A0A1G5SDC9_9PROT</name>
<dbReference type="SUPFAM" id="SSF141868">
    <property type="entry name" value="EAL domain-like"/>
    <property type="match status" value="1"/>
</dbReference>
<evidence type="ECO:0000256" key="2">
    <source>
        <dbReference type="PROSITE-ProRule" id="PRU00169"/>
    </source>
</evidence>
<dbReference type="CDD" id="cd01948">
    <property type="entry name" value="EAL"/>
    <property type="match status" value="1"/>
</dbReference>
<feature type="domain" description="Response regulatory" evidence="3">
    <location>
        <begin position="7"/>
        <end position="122"/>
    </location>
</feature>
<dbReference type="OrthoDB" id="9813903at2"/>
<comment type="catalytic activity">
    <reaction evidence="1">
        <text>3',3'-c-di-GMP + H2O = 5'-phosphoguanylyl(3'-&gt;5')guanosine + H(+)</text>
        <dbReference type="Rhea" id="RHEA:24902"/>
        <dbReference type="ChEBI" id="CHEBI:15377"/>
        <dbReference type="ChEBI" id="CHEBI:15378"/>
        <dbReference type="ChEBI" id="CHEBI:58754"/>
        <dbReference type="ChEBI" id="CHEBI:58805"/>
        <dbReference type="EC" id="3.1.4.52"/>
    </reaction>
    <physiologicalReaction direction="left-to-right" evidence="1">
        <dbReference type="Rhea" id="RHEA:24903"/>
    </physiologicalReaction>
</comment>
<dbReference type="RefSeq" id="WP_090284668.1">
    <property type="nucleotide sequence ID" value="NZ_FMWO01000034.1"/>
</dbReference>
<keyword evidence="2" id="KW-0597">Phosphoprotein</keyword>
<dbReference type="EMBL" id="FMWO01000034">
    <property type="protein sequence ID" value="SCZ84850.1"/>
    <property type="molecule type" value="Genomic_DNA"/>
</dbReference>
<dbReference type="Gene3D" id="3.30.450.20">
    <property type="entry name" value="PAS domain"/>
    <property type="match status" value="1"/>
</dbReference>
<accession>A0A1G5SDC9</accession>
<feature type="domain" description="EAL" evidence="4">
    <location>
        <begin position="438"/>
        <end position="691"/>
    </location>
</feature>
<feature type="domain" description="GGDEF" evidence="5">
    <location>
        <begin position="284"/>
        <end position="429"/>
    </location>
</feature>
<dbReference type="Gene3D" id="3.40.50.2300">
    <property type="match status" value="1"/>
</dbReference>
<dbReference type="Proteomes" id="UP000198729">
    <property type="component" value="Unassembled WGS sequence"/>
</dbReference>
<dbReference type="Gene3D" id="3.20.20.450">
    <property type="entry name" value="EAL domain"/>
    <property type="match status" value="1"/>
</dbReference>
<keyword evidence="7" id="KW-1185">Reference proteome</keyword>
<dbReference type="FunFam" id="3.30.70.270:FF:000001">
    <property type="entry name" value="Diguanylate cyclase domain protein"/>
    <property type="match status" value="1"/>
</dbReference>
<dbReference type="AlphaFoldDB" id="A0A1G5SDC9"/>
<dbReference type="Pfam" id="PF00563">
    <property type="entry name" value="EAL"/>
    <property type="match status" value="1"/>
</dbReference>
<dbReference type="InterPro" id="IPR000160">
    <property type="entry name" value="GGDEF_dom"/>
</dbReference>
<dbReference type="SUPFAM" id="SSF52172">
    <property type="entry name" value="CheY-like"/>
    <property type="match status" value="1"/>
</dbReference>
<dbReference type="SMART" id="SM00448">
    <property type="entry name" value="REC"/>
    <property type="match status" value="1"/>
</dbReference>
<evidence type="ECO:0000313" key="6">
    <source>
        <dbReference type="EMBL" id="SCZ84850.1"/>
    </source>
</evidence>
<dbReference type="FunFam" id="3.20.20.450:FF:000001">
    <property type="entry name" value="Cyclic di-GMP phosphodiesterase yahA"/>
    <property type="match status" value="1"/>
</dbReference>
<dbReference type="InterPro" id="IPR052155">
    <property type="entry name" value="Biofilm_reg_signaling"/>
</dbReference>
<evidence type="ECO:0000313" key="7">
    <source>
        <dbReference type="Proteomes" id="UP000198729"/>
    </source>
</evidence>
<dbReference type="SMART" id="SM00267">
    <property type="entry name" value="GGDEF"/>
    <property type="match status" value="1"/>
</dbReference>
<dbReference type="Gene3D" id="3.30.70.270">
    <property type="match status" value="1"/>
</dbReference>
<dbReference type="InterPro" id="IPR011006">
    <property type="entry name" value="CheY-like_superfamily"/>
</dbReference>
<dbReference type="Pfam" id="PF00072">
    <property type="entry name" value="Response_reg"/>
    <property type="match status" value="1"/>
</dbReference>
<dbReference type="CDD" id="cd01949">
    <property type="entry name" value="GGDEF"/>
    <property type="match status" value="1"/>
</dbReference>
<dbReference type="SMART" id="SM00052">
    <property type="entry name" value="EAL"/>
    <property type="match status" value="1"/>
</dbReference>
<dbReference type="GO" id="GO:0000160">
    <property type="term" value="P:phosphorelay signal transduction system"/>
    <property type="evidence" value="ECO:0007669"/>
    <property type="project" value="InterPro"/>
</dbReference>
<evidence type="ECO:0000256" key="1">
    <source>
        <dbReference type="ARBA" id="ARBA00051114"/>
    </source>
</evidence>
<proteinExistence type="predicted"/>
<sequence length="706" mass="79430">MTSKIFNVLLADDDITARYLMQAALEQAGFRVILACDGEEAMHQFAAFPIDMVMLDVEMPGMDGYQTCLQLRQLAGDELPIIMVTGMDDVQSINHAFEIGATDFISKPINWNLIGYHILYMKRAYLNLLALKTANARSKAILSALPDTMFILDNQGNICDVLSHCSHACWLGTSAGSSLQQTMPANIVQLYLEAIDTARKLCQAELFEYQLKVAQDVTNYFECRIVTIDNSETLCLVRDITERKDAERRITQLAYFDSLTGLPNRQSFQERLKQEIERAKHTQSRLAVLFLDLDGFKSINDALGHNAGDLILEWTADRLRDSTRFSDFVSRNSANESSIELSRLGGDEFTAIIPNLARVEDALLLAQRIHTTMRRPFHLDKRDVVLTTSIGIALYPDDGESSEDLLKHADTAMYHAKNEGRDNCQFYSASLTRQAEKRLNLENDLRNALCNQEFHLLYQPQFDIASERICSVEALVRWLHPQQGLILPLDFIPGAEETGLIIPLGEWILRTACTEAVQWMQAGLTLQVAVNLSPVQFNNPNLLRTVFDILAQTGFPPDKLILEITESALMDHTNNTVTTLNTLRKHNIQITLDDFGTGYSSMSYLKRLPINNIKVDQSFVHGLLDDKDSLAIVRAIISLSRNLGFNLTAEGVETLEQAQALKHFGCKALQGYYFGKPVRMEEMFALTEKQWSIGKCQAPGVHSEYN</sequence>